<evidence type="ECO:0000313" key="6">
    <source>
        <dbReference type="Proteomes" id="UP000499080"/>
    </source>
</evidence>
<dbReference type="SMART" id="SM00364">
    <property type="entry name" value="LRR_BAC"/>
    <property type="match status" value="5"/>
</dbReference>
<dbReference type="PROSITE" id="PS51450">
    <property type="entry name" value="LRR"/>
    <property type="match status" value="4"/>
</dbReference>
<accession>A0A4Y2BLY5</accession>
<feature type="region of interest" description="Disordered" evidence="3">
    <location>
        <begin position="99"/>
        <end position="151"/>
    </location>
</feature>
<dbReference type="PANTHER" id="PTHR48051:SF33">
    <property type="entry name" value="NON-SPECIFIC SERINE_THREONINE PROTEIN KINASE"/>
    <property type="match status" value="1"/>
</dbReference>
<feature type="compositionally biased region" description="Low complexity" evidence="3">
    <location>
        <begin position="30"/>
        <end position="46"/>
    </location>
</feature>
<evidence type="ECO:0000256" key="2">
    <source>
        <dbReference type="ARBA" id="ARBA00022737"/>
    </source>
</evidence>
<feature type="compositionally biased region" description="Polar residues" evidence="3">
    <location>
        <begin position="47"/>
        <end position="73"/>
    </location>
</feature>
<dbReference type="Pfam" id="PF00560">
    <property type="entry name" value="LRR_1"/>
    <property type="match status" value="1"/>
</dbReference>
<feature type="domain" description="Disease resistance R13L4/SHOC-2-like LRR" evidence="4">
    <location>
        <begin position="211"/>
        <end position="292"/>
    </location>
</feature>
<keyword evidence="6" id="KW-1185">Reference proteome</keyword>
<keyword evidence="1" id="KW-0433">Leucine-rich repeat</keyword>
<dbReference type="Gene3D" id="3.80.10.10">
    <property type="entry name" value="Ribonuclease Inhibitor"/>
    <property type="match status" value="2"/>
</dbReference>
<dbReference type="OrthoDB" id="676979at2759"/>
<dbReference type="InterPro" id="IPR055414">
    <property type="entry name" value="LRR_R13L4/SHOC2-like"/>
</dbReference>
<feature type="compositionally biased region" description="Basic and acidic residues" evidence="3">
    <location>
        <begin position="106"/>
        <end position="125"/>
    </location>
</feature>
<dbReference type="InterPro" id="IPR003591">
    <property type="entry name" value="Leu-rich_rpt_typical-subtyp"/>
</dbReference>
<evidence type="ECO:0000259" key="4">
    <source>
        <dbReference type="Pfam" id="PF23598"/>
    </source>
</evidence>
<feature type="region of interest" description="Disordered" evidence="3">
    <location>
        <begin position="29"/>
        <end position="73"/>
    </location>
</feature>
<dbReference type="AlphaFoldDB" id="A0A4Y2BLY5"/>
<dbReference type="PANTHER" id="PTHR48051">
    <property type="match status" value="1"/>
</dbReference>
<dbReference type="SMART" id="SM00365">
    <property type="entry name" value="LRR_SD22"/>
    <property type="match status" value="4"/>
</dbReference>
<sequence length="452" mass="49775">MRKSFKSRSESSTSSSIAAERLADYRGDCSNSAAATSSGNTAAFGSVSPNLSPSTPDGENTSTANQGSRSNSTCSTLIRTNMSLIDSSESLLCNQLEQSTISSSKEASKEKKLSSGSLGREEKSGDFSARPKQVTVTHPGTNKAKRTSKKKGSIQADLDVAKEFLRCKEEGATRLDLSKSNISVLPSSVKDLTHLTEFYLYGNKLTALPPEIGCLVNLRTLALSENSLTSLPDTLVNLKSLKVLDLRHNKLNEIPEVVYKLTSLVTLYLRFNRVRYVGEEIANLTNLTMLSLRENKIQFLPAGIGKLTHLVTFEASNNHLKHLPPEIGCCTQLSTLDVHHNELADIPETLGQLVNLTRLGLRYNQLSEIPKSLSQCVNMMEFNVENNNIAELPVSESTVSDWKKKRNEIESFCGKLEMKGALESRSILKKSKLEKLDDTLLLWLTKNEVMEN</sequence>
<dbReference type="GO" id="GO:0005737">
    <property type="term" value="C:cytoplasm"/>
    <property type="evidence" value="ECO:0007669"/>
    <property type="project" value="TreeGrafter"/>
</dbReference>
<evidence type="ECO:0000313" key="5">
    <source>
        <dbReference type="EMBL" id="GBL92609.1"/>
    </source>
</evidence>
<dbReference type="InterPro" id="IPR001611">
    <property type="entry name" value="Leu-rich_rpt"/>
</dbReference>
<keyword evidence="2" id="KW-0677">Repeat</keyword>
<organism evidence="5 6">
    <name type="scientific">Araneus ventricosus</name>
    <name type="common">Orbweaver spider</name>
    <name type="synonym">Epeira ventricosa</name>
    <dbReference type="NCBI Taxonomy" id="182803"/>
    <lineage>
        <taxon>Eukaryota</taxon>
        <taxon>Metazoa</taxon>
        <taxon>Ecdysozoa</taxon>
        <taxon>Arthropoda</taxon>
        <taxon>Chelicerata</taxon>
        <taxon>Arachnida</taxon>
        <taxon>Araneae</taxon>
        <taxon>Araneomorphae</taxon>
        <taxon>Entelegynae</taxon>
        <taxon>Araneoidea</taxon>
        <taxon>Araneidae</taxon>
        <taxon>Araneus</taxon>
    </lineage>
</organism>
<dbReference type="InterPro" id="IPR032675">
    <property type="entry name" value="LRR_dom_sf"/>
</dbReference>
<reference evidence="5 6" key="1">
    <citation type="journal article" date="2019" name="Sci. Rep.">
        <title>Orb-weaving spider Araneus ventricosus genome elucidates the spidroin gene catalogue.</title>
        <authorList>
            <person name="Kono N."/>
            <person name="Nakamura H."/>
            <person name="Ohtoshi R."/>
            <person name="Moran D.A.P."/>
            <person name="Shinohara A."/>
            <person name="Yoshida Y."/>
            <person name="Fujiwara M."/>
            <person name="Mori M."/>
            <person name="Tomita M."/>
            <person name="Arakawa K."/>
        </authorList>
    </citation>
    <scope>NUCLEOTIDE SEQUENCE [LARGE SCALE GENOMIC DNA]</scope>
</reference>
<dbReference type="Proteomes" id="UP000499080">
    <property type="component" value="Unassembled WGS sequence"/>
</dbReference>
<dbReference type="InterPro" id="IPR050216">
    <property type="entry name" value="LRR_domain-containing"/>
</dbReference>
<dbReference type="Pfam" id="PF23598">
    <property type="entry name" value="LRR_14"/>
    <property type="match status" value="1"/>
</dbReference>
<evidence type="ECO:0000256" key="1">
    <source>
        <dbReference type="ARBA" id="ARBA00022614"/>
    </source>
</evidence>
<name>A0A4Y2BLY5_ARAVE</name>
<comment type="caution">
    <text evidence="5">The sequence shown here is derived from an EMBL/GenBank/DDBJ whole genome shotgun (WGS) entry which is preliminary data.</text>
</comment>
<dbReference type="FunFam" id="3.80.10.10:FF:000450">
    <property type="entry name" value="Leucine-rich repeat protein soc-2"/>
    <property type="match status" value="1"/>
</dbReference>
<dbReference type="SMART" id="SM00369">
    <property type="entry name" value="LRR_TYP"/>
    <property type="match status" value="8"/>
</dbReference>
<protein>
    <submittedName>
        <fullName evidence="5">Leucine-rich repeat protein soc-2</fullName>
    </submittedName>
</protein>
<dbReference type="PRINTS" id="PR00019">
    <property type="entry name" value="LEURICHRPT"/>
</dbReference>
<dbReference type="SUPFAM" id="SSF52058">
    <property type="entry name" value="L domain-like"/>
    <property type="match status" value="1"/>
</dbReference>
<proteinExistence type="predicted"/>
<evidence type="ECO:0000256" key="3">
    <source>
        <dbReference type="SAM" id="MobiDB-lite"/>
    </source>
</evidence>
<dbReference type="EMBL" id="BGPR01000087">
    <property type="protein sequence ID" value="GBL92609.1"/>
    <property type="molecule type" value="Genomic_DNA"/>
</dbReference>
<gene>
    <name evidence="5" type="primary">Sur-8_0</name>
    <name evidence="5" type="ORF">AVEN_123784_1</name>
</gene>